<keyword evidence="2" id="KW-1185">Reference proteome</keyword>
<gene>
    <name evidence="1" type="ORF">KP004_05850</name>
</gene>
<evidence type="ECO:0000313" key="2">
    <source>
        <dbReference type="Proteomes" id="UP000683557"/>
    </source>
</evidence>
<protein>
    <submittedName>
        <fullName evidence="1">NAD(P)/FAD-dependent oxidoreductase</fullName>
    </submittedName>
</protein>
<dbReference type="PANTHER" id="PTHR10668:SF105">
    <property type="entry name" value="DEHYDROGENASE-RELATED"/>
    <property type="match status" value="1"/>
</dbReference>
<reference evidence="1 2" key="1">
    <citation type="submission" date="2021-06" db="EMBL/GenBank/DDBJ databases">
        <title>Gemonas diversity in paddy soil.</title>
        <authorList>
            <person name="Liu G."/>
        </authorList>
    </citation>
    <scope>NUCLEOTIDE SEQUENCE [LARGE SCALE GENOMIC DNA]</scope>
    <source>
        <strain evidence="1 2">RG10</strain>
    </source>
</reference>
<dbReference type="PANTHER" id="PTHR10668">
    <property type="entry name" value="PHYTOENE DEHYDROGENASE"/>
    <property type="match status" value="1"/>
</dbReference>
<organism evidence="1 2">
    <name type="scientific">Geomonas oryzisoli</name>
    <dbReference type="NCBI Taxonomy" id="2847992"/>
    <lineage>
        <taxon>Bacteria</taxon>
        <taxon>Pseudomonadati</taxon>
        <taxon>Thermodesulfobacteriota</taxon>
        <taxon>Desulfuromonadia</taxon>
        <taxon>Geobacterales</taxon>
        <taxon>Geobacteraceae</taxon>
        <taxon>Geomonas</taxon>
    </lineage>
</organism>
<proteinExistence type="predicted"/>
<name>A0ABX8J8L6_9BACT</name>
<sequence length="474" mass="50578">MPKGSDMDAVVVGSGPNGLAAAVTLARAGLSVTVVEGAASIGGGTRSEELTLPGFLHDVCSAIHPLGVASPFFKSIPLSEYGLEWLYPEVQLAHALPGGEAALLYRDLEQTASLLGKDGHSYRRLFAPLVERWDDLAPDLLAPLHVPRHPVPFALFGMKGLLPAQLLARLAFKDAPGRALFAGMSAHAFLPLQRPLSGAFGLILGTLGHTAGWPVAKGGSRSIAAALASYLTSLGGEIVTGCHIKSLADLPAARIILLDVTARQLEVIAADRLPSGYRRTLQHYRYGPGVFKIDWALDGPIPWTAAGCRRSATVHVGGTEDEVARGEAEIWQGIHPERPFVLVAQPTLVDPSRAPRGKQIAWAYCHVPHGSTVDMTDRIESQLERFAPGFRDLILARHTRNCLQYERYNANIIGGDINGGVQDLRQFLARPTLLAPYRTPLPGVYLCSSGTPPGGGVHGMCGYHAATLALKDLK</sequence>
<dbReference type="EMBL" id="CP076723">
    <property type="protein sequence ID" value="QWV94700.1"/>
    <property type="molecule type" value="Genomic_DNA"/>
</dbReference>
<accession>A0ABX8J8L6</accession>
<dbReference type="Pfam" id="PF13450">
    <property type="entry name" value="NAD_binding_8"/>
    <property type="match status" value="1"/>
</dbReference>
<dbReference type="RefSeq" id="WP_216801425.1">
    <property type="nucleotide sequence ID" value="NZ_CP076723.1"/>
</dbReference>
<evidence type="ECO:0000313" key="1">
    <source>
        <dbReference type="EMBL" id="QWV94700.1"/>
    </source>
</evidence>
<dbReference type="Proteomes" id="UP000683557">
    <property type="component" value="Chromosome"/>
</dbReference>